<protein>
    <submittedName>
        <fullName evidence="2">Mu-protocadherin</fullName>
    </submittedName>
</protein>
<feature type="region of interest" description="Disordered" evidence="1">
    <location>
        <begin position="409"/>
        <end position="490"/>
    </location>
</feature>
<gene>
    <name evidence="2" type="ORF">RMSM_04371</name>
</gene>
<evidence type="ECO:0000313" key="2">
    <source>
        <dbReference type="EMBL" id="EMI18707.1"/>
    </source>
</evidence>
<feature type="compositionally biased region" description="Polar residues" evidence="1">
    <location>
        <begin position="437"/>
        <end position="486"/>
    </location>
</feature>
<proteinExistence type="predicted"/>
<feature type="compositionally biased region" description="Basic and acidic residues" evidence="1">
    <location>
        <begin position="415"/>
        <end position="431"/>
    </location>
</feature>
<dbReference type="Proteomes" id="UP000011991">
    <property type="component" value="Unassembled WGS sequence"/>
</dbReference>
<name>M5RTJ6_9BACT</name>
<feature type="compositionally biased region" description="Low complexity" evidence="1">
    <location>
        <begin position="276"/>
        <end position="291"/>
    </location>
</feature>
<feature type="compositionally biased region" description="Polar residues" evidence="1">
    <location>
        <begin position="310"/>
        <end position="359"/>
    </location>
</feature>
<dbReference type="RefSeq" id="WP_008700284.1">
    <property type="nucleotide sequence ID" value="NZ_ANOG01000623.1"/>
</dbReference>
<feature type="region of interest" description="Disordered" evidence="1">
    <location>
        <begin position="149"/>
        <end position="175"/>
    </location>
</feature>
<dbReference type="OrthoDB" id="232801at2"/>
<keyword evidence="3" id="KW-1185">Reference proteome</keyword>
<feature type="compositionally biased region" description="Basic and acidic residues" evidence="1">
    <location>
        <begin position="295"/>
        <end position="309"/>
    </location>
</feature>
<evidence type="ECO:0000256" key="1">
    <source>
        <dbReference type="SAM" id="MobiDB-lite"/>
    </source>
</evidence>
<sequence length="653" mass="69525">MGGVPVLLLFAAIGVTYGWQPDGGGGVEYIIQVPADQIDRLQESGEVSSVIDPQVQGHVSRVVIRVGNQRLPRETPSAISQLRHEVPVSANGTKSAIVETQTRRDRNQNAFDASDEQPIPIPQMTVNSAVQPIPGLLGAQNKLAGIPASGPAEAMMKPDASPSAAGPGLSFPSSALPQSLQEAAGNTAANVRDGLNDAAQDLGNRTRGELDAAMNRAAQSAEDAATGMVNRAGNALRNGFDFTAASGSSGNNKPADAVGSPDANRFDVPSFTGTDPSGSSSANRSLASGPSTDPTDSREMVRGRDKDWQDLNQMNLRSQSNMSGGPSTDPVSNPSTDPRSITENRSTNTPSSGLGTSPTFGRLPDALNTTRRTSDDTAAQQRAAQERAAQERIAQERLAQERALQEQQAAYQRQQFEREQAARDQAAREQAARAQANANSPIHNQTSSPYPYGQSTPLPSAGQSSNFANTGASAPNSRTYGQSFPNDDTAASAITNATTDPRLSSTDAAKFPPVDGAMMPMGVRSTATAMYWIAMAASFQHNTPTQHASPTNPQATQRPLRGFRTATSRMPTPRVPILRHATQRTRVVRVQAKRTRPRIVAPAMTFVLPRTSTVAIAMRTLVKPHWQPNVPRIHATPRRLKRSQLNRCLTACC</sequence>
<dbReference type="AlphaFoldDB" id="M5RTJ6"/>
<accession>M5RTJ6</accession>
<organism evidence="2 3">
    <name type="scientific">Rhodopirellula maiorica SM1</name>
    <dbReference type="NCBI Taxonomy" id="1265738"/>
    <lineage>
        <taxon>Bacteria</taxon>
        <taxon>Pseudomonadati</taxon>
        <taxon>Planctomycetota</taxon>
        <taxon>Planctomycetia</taxon>
        <taxon>Pirellulales</taxon>
        <taxon>Pirellulaceae</taxon>
        <taxon>Novipirellula</taxon>
    </lineage>
</organism>
<reference evidence="2 3" key="1">
    <citation type="journal article" date="2013" name="Mar. Genomics">
        <title>Expression of sulfatases in Rhodopirellula baltica and the diversity of sulfatases in the genus Rhodopirellula.</title>
        <authorList>
            <person name="Wegner C.E."/>
            <person name="Richter-Heitmann T."/>
            <person name="Klindworth A."/>
            <person name="Klockow C."/>
            <person name="Richter M."/>
            <person name="Achstetter T."/>
            <person name="Glockner F.O."/>
            <person name="Harder J."/>
        </authorList>
    </citation>
    <scope>NUCLEOTIDE SEQUENCE [LARGE SCALE GENOMIC DNA]</scope>
    <source>
        <strain evidence="2 3">SM1</strain>
    </source>
</reference>
<evidence type="ECO:0000313" key="3">
    <source>
        <dbReference type="Proteomes" id="UP000011991"/>
    </source>
</evidence>
<feature type="region of interest" description="Disordered" evidence="1">
    <location>
        <begin position="244"/>
        <end position="391"/>
    </location>
</feature>
<comment type="caution">
    <text evidence="2">The sequence shown here is derived from an EMBL/GenBank/DDBJ whole genome shotgun (WGS) entry which is preliminary data.</text>
</comment>
<dbReference type="EMBL" id="ANOG01000623">
    <property type="protein sequence ID" value="EMI18707.1"/>
    <property type="molecule type" value="Genomic_DNA"/>
</dbReference>
<dbReference type="PATRIC" id="fig|1265738.3.peg.4388"/>